<dbReference type="Proteomes" id="UP000241848">
    <property type="component" value="Unassembled WGS sequence"/>
</dbReference>
<dbReference type="InterPro" id="IPR036390">
    <property type="entry name" value="WH_DNA-bd_sf"/>
</dbReference>
<dbReference type="PANTHER" id="PTHR33169:SF26">
    <property type="entry name" value="CONSERVED PROTEIN"/>
    <property type="match status" value="1"/>
</dbReference>
<comment type="caution">
    <text evidence="2">The sequence shown here is derived from an EMBL/GenBank/DDBJ whole genome shotgun (WGS) entry which is preliminary data.</text>
</comment>
<feature type="domain" description="Transcription regulator PadR N-terminal" evidence="1">
    <location>
        <begin position="6"/>
        <end position="77"/>
    </location>
</feature>
<dbReference type="AlphaFoldDB" id="A0A2T2WJR4"/>
<evidence type="ECO:0000313" key="2">
    <source>
        <dbReference type="EMBL" id="PSR22481.1"/>
    </source>
</evidence>
<accession>A0A2T2WJR4</accession>
<evidence type="ECO:0000259" key="1">
    <source>
        <dbReference type="Pfam" id="PF03551"/>
    </source>
</evidence>
<dbReference type="EMBL" id="PXYV01000016">
    <property type="protein sequence ID" value="PSR22481.1"/>
    <property type="molecule type" value="Genomic_DNA"/>
</dbReference>
<name>A0A2T2WJR4_9FIRM</name>
<dbReference type="SUPFAM" id="SSF46785">
    <property type="entry name" value="Winged helix' DNA-binding domain"/>
    <property type="match status" value="1"/>
</dbReference>
<gene>
    <name evidence="2" type="ORF">C7B45_06570</name>
</gene>
<dbReference type="InterPro" id="IPR005149">
    <property type="entry name" value="Tscrpt_reg_PadR_N"/>
</dbReference>
<dbReference type="InterPro" id="IPR036388">
    <property type="entry name" value="WH-like_DNA-bd_sf"/>
</dbReference>
<dbReference type="PANTHER" id="PTHR33169">
    <property type="entry name" value="PADR-FAMILY TRANSCRIPTIONAL REGULATOR"/>
    <property type="match status" value="1"/>
</dbReference>
<organism evidence="2 3">
    <name type="scientific">Sulfobacillus acidophilus</name>
    <dbReference type="NCBI Taxonomy" id="53633"/>
    <lineage>
        <taxon>Bacteria</taxon>
        <taxon>Bacillati</taxon>
        <taxon>Bacillota</taxon>
        <taxon>Clostridia</taxon>
        <taxon>Eubacteriales</taxon>
        <taxon>Clostridiales Family XVII. Incertae Sedis</taxon>
        <taxon>Sulfobacillus</taxon>
    </lineage>
</organism>
<dbReference type="Gene3D" id="1.10.10.10">
    <property type="entry name" value="Winged helix-like DNA-binding domain superfamily/Winged helix DNA-binding domain"/>
    <property type="match status" value="1"/>
</dbReference>
<protein>
    <submittedName>
        <fullName evidence="2">PadR family transcriptional regulator</fullName>
    </submittedName>
</protein>
<dbReference type="InterPro" id="IPR052509">
    <property type="entry name" value="Metal_resp_DNA-bind_regulator"/>
</dbReference>
<evidence type="ECO:0000313" key="3">
    <source>
        <dbReference type="Proteomes" id="UP000241848"/>
    </source>
</evidence>
<proteinExistence type="predicted"/>
<sequence>MYELFVLGELSDGPMHGYLLHEVLVKVLGPTRGVSWGTLYPVLKHLDEQSYIHQVDGGSLYHGRARKVYEITAIGRGHFFELMAKPLAHNADADDIFRIKLSKFHLIDVSLRREILHQYKMFLDFVLNGLVLNQERVTRESAISEAERPDIVQAIDYQIHSYTARLVWVTQKLECLGGTE</sequence>
<reference evidence="2 3" key="1">
    <citation type="journal article" date="2014" name="BMC Genomics">
        <title>Comparison of environmental and isolate Sulfobacillus genomes reveals diverse carbon, sulfur, nitrogen, and hydrogen metabolisms.</title>
        <authorList>
            <person name="Justice N.B."/>
            <person name="Norman A."/>
            <person name="Brown C.T."/>
            <person name="Singh A."/>
            <person name="Thomas B.C."/>
            <person name="Banfield J.F."/>
        </authorList>
    </citation>
    <scope>NUCLEOTIDE SEQUENCE [LARGE SCALE GENOMIC DNA]</scope>
    <source>
        <strain evidence="2">AMDSBA3</strain>
    </source>
</reference>
<dbReference type="Pfam" id="PF03551">
    <property type="entry name" value="PadR"/>
    <property type="match status" value="1"/>
</dbReference>